<dbReference type="InterPro" id="IPR044992">
    <property type="entry name" value="ChyE-like"/>
</dbReference>
<organism evidence="3 4">
    <name type="scientific">Myxococcus llanfairpwllgwyngyllgogerychwyrndrobwllllantysiliogogogochensis</name>
    <dbReference type="NCBI Taxonomy" id="2590453"/>
    <lineage>
        <taxon>Bacteria</taxon>
        <taxon>Pseudomonadati</taxon>
        <taxon>Myxococcota</taxon>
        <taxon>Myxococcia</taxon>
        <taxon>Myxococcales</taxon>
        <taxon>Cystobacterineae</taxon>
        <taxon>Myxococcaceae</taxon>
        <taxon>Myxococcus</taxon>
    </lineage>
</organism>
<evidence type="ECO:0000313" key="3">
    <source>
        <dbReference type="EMBL" id="TQF12342.1"/>
    </source>
</evidence>
<keyword evidence="4" id="KW-1185">Reference proteome</keyword>
<dbReference type="CDD" id="cd01741">
    <property type="entry name" value="GATase1_1"/>
    <property type="match status" value="1"/>
</dbReference>
<dbReference type="Proteomes" id="UP000315369">
    <property type="component" value="Unassembled WGS sequence"/>
</dbReference>
<dbReference type="Pfam" id="PF00117">
    <property type="entry name" value="GATase"/>
    <property type="match status" value="1"/>
</dbReference>
<feature type="domain" description="Glutamine amidotransferase" evidence="2">
    <location>
        <begin position="71"/>
        <end position="229"/>
    </location>
</feature>
<feature type="compositionally biased region" description="Polar residues" evidence="1">
    <location>
        <begin position="10"/>
        <end position="29"/>
    </location>
</feature>
<dbReference type="PRINTS" id="PR00096">
    <property type="entry name" value="GATASE"/>
</dbReference>
<keyword evidence="3" id="KW-0808">Transferase</keyword>
<dbReference type="InterPro" id="IPR029062">
    <property type="entry name" value="Class_I_gatase-like"/>
</dbReference>
<dbReference type="EMBL" id="VIFM01000143">
    <property type="protein sequence ID" value="TQF12342.1"/>
    <property type="molecule type" value="Genomic_DNA"/>
</dbReference>
<dbReference type="PANTHER" id="PTHR42695:SF5">
    <property type="entry name" value="GLUTAMINE AMIDOTRANSFERASE YLR126C-RELATED"/>
    <property type="match status" value="1"/>
</dbReference>
<gene>
    <name evidence="3" type="ORF">FJV41_29560</name>
</gene>
<accession>A0A540WTK5</accession>
<evidence type="ECO:0000313" key="4">
    <source>
        <dbReference type="Proteomes" id="UP000315369"/>
    </source>
</evidence>
<dbReference type="PROSITE" id="PS51273">
    <property type="entry name" value="GATASE_TYPE_1"/>
    <property type="match status" value="1"/>
</dbReference>
<evidence type="ECO:0000259" key="2">
    <source>
        <dbReference type="Pfam" id="PF00117"/>
    </source>
</evidence>
<keyword evidence="3" id="KW-0315">Glutamine amidotransferase</keyword>
<dbReference type="GO" id="GO:0005829">
    <property type="term" value="C:cytosol"/>
    <property type="evidence" value="ECO:0007669"/>
    <property type="project" value="TreeGrafter"/>
</dbReference>
<dbReference type="SUPFAM" id="SSF52317">
    <property type="entry name" value="Class I glutamine amidotransferase-like"/>
    <property type="match status" value="1"/>
</dbReference>
<comment type="caution">
    <text evidence="3">The sequence shown here is derived from an EMBL/GenBank/DDBJ whole genome shotgun (WGS) entry which is preliminary data.</text>
</comment>
<feature type="region of interest" description="Disordered" evidence="1">
    <location>
        <begin position="1"/>
        <end position="29"/>
    </location>
</feature>
<protein>
    <submittedName>
        <fullName evidence="3">Glutamine amidotransferase</fullName>
    </submittedName>
</protein>
<proteinExistence type="predicted"/>
<dbReference type="Gene3D" id="3.40.50.880">
    <property type="match status" value="1"/>
</dbReference>
<dbReference type="AlphaFoldDB" id="A0A540WTK5"/>
<dbReference type="OrthoDB" id="9813383at2"/>
<dbReference type="PANTHER" id="PTHR42695">
    <property type="entry name" value="GLUTAMINE AMIDOTRANSFERASE YLR126C-RELATED"/>
    <property type="match status" value="1"/>
</dbReference>
<evidence type="ECO:0000256" key="1">
    <source>
        <dbReference type="SAM" id="MobiDB-lite"/>
    </source>
</evidence>
<reference evidence="3 4" key="1">
    <citation type="submission" date="2019-06" db="EMBL/GenBank/DDBJ databases">
        <authorList>
            <person name="Livingstone P."/>
            <person name="Whitworth D."/>
        </authorList>
    </citation>
    <scope>NUCLEOTIDE SEQUENCE [LARGE SCALE GENOMIC DNA]</scope>
    <source>
        <strain evidence="3 4">AM401</strain>
    </source>
</reference>
<dbReference type="GO" id="GO:0016740">
    <property type="term" value="F:transferase activity"/>
    <property type="evidence" value="ECO:0007669"/>
    <property type="project" value="UniProtKB-KW"/>
</dbReference>
<dbReference type="InterPro" id="IPR017926">
    <property type="entry name" value="GATASE"/>
</dbReference>
<dbReference type="NCBIfam" id="NF006562">
    <property type="entry name" value="PRK09065.1"/>
    <property type="match status" value="1"/>
</dbReference>
<name>A0A540WTK5_9BACT</name>
<sequence>MGIPRGAQGRSRQIGQERTQVARQGRNDVQTRQPAVVKNVLLLKAGEAAESVRLTVGDYEQWFLGTIGLEGHRFDILPVHRDAPLPRDAHAYDAVMMTGSPLSVTRLEPWMERVADFMVEAGEKGTPVLGVCFGHQLLARAYGGHVARNPQGRETGTVEVRLTEAGRRDALFDGVPEVFAAQATHEDIVAQVPEGATVLAGNANTAAQALAFRPKVRGVQFHPEAAPDALRAVIHARQEGLEQEAVARGIPPGAQVPRLLAGLTPTPAGRRILMNFLERFT</sequence>